<dbReference type="STRING" id="640132.Srot_1133"/>
<dbReference type="AlphaFoldDB" id="D6ZF82"/>
<proteinExistence type="predicted"/>
<dbReference type="PROSITE" id="PS51671">
    <property type="entry name" value="ACT"/>
    <property type="match status" value="1"/>
</dbReference>
<dbReference type="SUPFAM" id="SSF55021">
    <property type="entry name" value="ACT-like"/>
    <property type="match status" value="1"/>
</dbReference>
<dbReference type="OrthoDB" id="5243606at2"/>
<dbReference type="Proteomes" id="UP000002247">
    <property type="component" value="Chromosome"/>
</dbReference>
<evidence type="ECO:0000259" key="1">
    <source>
        <dbReference type="PROSITE" id="PS51671"/>
    </source>
</evidence>
<evidence type="ECO:0000313" key="3">
    <source>
        <dbReference type="Proteomes" id="UP000002247"/>
    </source>
</evidence>
<evidence type="ECO:0000313" key="2">
    <source>
        <dbReference type="EMBL" id="ADG97606.1"/>
    </source>
</evidence>
<dbReference type="KEGG" id="srt:Srot_1133"/>
<gene>
    <name evidence="2" type="ordered locus">Srot_1133</name>
</gene>
<organism evidence="2 3">
    <name type="scientific">Segniliparus rotundus (strain ATCC BAA-972 / CDC 1076 / CIP 108378 / DSM 44985 / JCM 13578)</name>
    <dbReference type="NCBI Taxonomy" id="640132"/>
    <lineage>
        <taxon>Bacteria</taxon>
        <taxon>Bacillati</taxon>
        <taxon>Actinomycetota</taxon>
        <taxon>Actinomycetes</taxon>
        <taxon>Mycobacteriales</taxon>
        <taxon>Segniliparaceae</taxon>
        <taxon>Segniliparus</taxon>
    </lineage>
</organism>
<dbReference type="EMBL" id="CP001958">
    <property type="protein sequence ID" value="ADG97606.1"/>
    <property type="molecule type" value="Genomic_DNA"/>
</dbReference>
<keyword evidence="3" id="KW-1185">Reference proteome</keyword>
<dbReference type="HOGENOM" id="CLU_086331_1_0_11"/>
<dbReference type="InterPro" id="IPR002912">
    <property type="entry name" value="ACT_dom"/>
</dbReference>
<dbReference type="RefSeq" id="WP_013138062.1">
    <property type="nucleotide sequence ID" value="NC_014168.1"/>
</dbReference>
<dbReference type="InterPro" id="IPR045865">
    <property type="entry name" value="ACT-like_dom_sf"/>
</dbReference>
<dbReference type="Pfam" id="PF01842">
    <property type="entry name" value="ACT"/>
    <property type="match status" value="1"/>
</dbReference>
<accession>D6ZF82</accession>
<reference evidence="2 3" key="1">
    <citation type="journal article" date="2010" name="Stand. Genomic Sci.">
        <title>Complete genome sequence of Segniliparus rotundus type strain (CDC 1076).</title>
        <authorList>
            <person name="Sikorski J."/>
            <person name="Lapidus A."/>
            <person name="Copeland A."/>
            <person name="Misra M."/>
            <person name="Glavina Del Rio T."/>
            <person name="Nolan M."/>
            <person name="Lucas S."/>
            <person name="Chen F."/>
            <person name="Tice H."/>
            <person name="Cheng J.F."/>
            <person name="Jando M."/>
            <person name="Schneider S."/>
            <person name="Bruce D."/>
            <person name="Goodwin L."/>
            <person name="Pitluck S."/>
            <person name="Liolios K."/>
            <person name="Mikhailova N."/>
            <person name="Pati A."/>
            <person name="Ivanova N."/>
            <person name="Mavromatis K."/>
            <person name="Chen A."/>
            <person name="Palaniappan K."/>
            <person name="Chertkov O."/>
            <person name="Land M."/>
            <person name="Hauser L."/>
            <person name="Chang Y.J."/>
            <person name="Jeffries C.D."/>
            <person name="Brettin T."/>
            <person name="Detter J.C."/>
            <person name="Han C."/>
            <person name="Rohde M."/>
            <person name="Goker M."/>
            <person name="Bristow J."/>
            <person name="Eisen J.A."/>
            <person name="Markowitz V."/>
            <person name="Hugenholtz P."/>
            <person name="Kyrpides N.C."/>
            <person name="Klenk H.P."/>
        </authorList>
    </citation>
    <scope>NUCLEOTIDE SEQUENCE [LARGE SCALE GENOMIC DNA]</scope>
    <source>
        <strain evidence="3">ATCC BAA-972 / CDC 1076 / CIP 108378 / DSM 44985 / JCM 13578</strain>
    </source>
</reference>
<name>D6ZF82_SEGRD</name>
<dbReference type="eggNOG" id="COG0317">
    <property type="taxonomic scope" value="Bacteria"/>
</dbReference>
<protein>
    <submittedName>
        <fullName evidence="2">Amino acid-binding ACT domain protein</fullName>
    </submittedName>
</protein>
<feature type="domain" description="ACT" evidence="1">
    <location>
        <begin position="4"/>
        <end position="83"/>
    </location>
</feature>
<sequence length="216" mass="22847">MYYLIRVELEDRPGSLGALAVALGTVGADIVSLEVVERGTGYAVDDIVVDLPTDRLPDSLITAAEQIRGVRVDAIRPYTGLLDTHRELTLIDQVATSQENRLQILADEAPRVLHAGWCVIAVSGANGLEPINSSSGAPEPGGYQIPVLGLEGARALDGEADWVPQVWRDLDTALAAAPLGEKDLVIILGRPGGPGFRPAEVARLGYVTGILATVLR</sequence>